<feature type="compositionally biased region" description="Basic and acidic residues" evidence="10">
    <location>
        <begin position="184"/>
        <end position="206"/>
    </location>
</feature>
<keyword evidence="5 9" id="KW-0297">G-protein coupled receptor</keyword>
<keyword evidence="3 9" id="KW-0812">Transmembrane</keyword>
<dbReference type="PROSITE" id="PS50262">
    <property type="entry name" value="G_PROTEIN_RECEP_F1_2"/>
    <property type="match status" value="1"/>
</dbReference>
<organism evidence="13 14">
    <name type="scientific">Salmo salar</name>
    <name type="common">Atlantic salmon</name>
    <dbReference type="NCBI Taxonomy" id="8030"/>
    <lineage>
        <taxon>Eukaryota</taxon>
        <taxon>Metazoa</taxon>
        <taxon>Chordata</taxon>
        <taxon>Craniata</taxon>
        <taxon>Vertebrata</taxon>
        <taxon>Euteleostomi</taxon>
        <taxon>Actinopterygii</taxon>
        <taxon>Neopterygii</taxon>
        <taxon>Teleostei</taxon>
        <taxon>Protacanthopterygii</taxon>
        <taxon>Salmoniformes</taxon>
        <taxon>Salmonidae</taxon>
        <taxon>Salmoninae</taxon>
        <taxon>Salmo</taxon>
    </lineage>
</organism>
<dbReference type="AlphaFoldDB" id="A0A1S3SUR7"/>
<feature type="transmembrane region" description="Helical" evidence="11">
    <location>
        <begin position="6"/>
        <end position="27"/>
    </location>
</feature>
<dbReference type="PANTHER" id="PTHR24248:SF66">
    <property type="entry name" value="OCTOPAMINE RECEPTOR BETA-3R"/>
    <property type="match status" value="1"/>
</dbReference>
<evidence type="ECO:0000256" key="5">
    <source>
        <dbReference type="ARBA" id="ARBA00023040"/>
    </source>
</evidence>
<dbReference type="SUPFAM" id="SSF81321">
    <property type="entry name" value="Family A G protein-coupled receptor-like"/>
    <property type="match status" value="1"/>
</dbReference>
<evidence type="ECO:0000256" key="4">
    <source>
        <dbReference type="ARBA" id="ARBA00022989"/>
    </source>
</evidence>
<evidence type="ECO:0000256" key="3">
    <source>
        <dbReference type="ARBA" id="ARBA00022692"/>
    </source>
</evidence>
<evidence type="ECO:0000313" key="14">
    <source>
        <dbReference type="RefSeq" id="XP_014068077.2"/>
    </source>
</evidence>
<keyword evidence="8 9" id="KW-0807">Transducer</keyword>
<dbReference type="PROSITE" id="PS00237">
    <property type="entry name" value="G_PROTEIN_RECEP_F1_1"/>
    <property type="match status" value="1"/>
</dbReference>
<dbReference type="Proteomes" id="UP001652741">
    <property type="component" value="Chromosome ssa09"/>
</dbReference>
<keyword evidence="4 11" id="KW-1133">Transmembrane helix</keyword>
<gene>
    <name evidence="14" type="primary">LOC106611929</name>
</gene>
<reference evidence="14" key="1">
    <citation type="submission" date="2025-08" db="UniProtKB">
        <authorList>
            <consortium name="RefSeq"/>
        </authorList>
    </citation>
    <scope>IDENTIFICATION</scope>
</reference>
<dbReference type="GeneID" id="106611929"/>
<evidence type="ECO:0000256" key="10">
    <source>
        <dbReference type="SAM" id="MobiDB-lite"/>
    </source>
</evidence>
<keyword evidence="7 9" id="KW-0675">Receptor</keyword>
<accession>A0A1S3SUR7</accession>
<dbReference type="Pfam" id="PF00001">
    <property type="entry name" value="7tm_1"/>
    <property type="match status" value="1"/>
</dbReference>
<feature type="transmembrane region" description="Helical" evidence="11">
    <location>
        <begin position="87"/>
        <end position="110"/>
    </location>
</feature>
<evidence type="ECO:0000256" key="6">
    <source>
        <dbReference type="ARBA" id="ARBA00023136"/>
    </source>
</evidence>
<evidence type="ECO:0000259" key="12">
    <source>
        <dbReference type="PROSITE" id="PS50262"/>
    </source>
</evidence>
<evidence type="ECO:0000256" key="2">
    <source>
        <dbReference type="ARBA" id="ARBA00022475"/>
    </source>
</evidence>
<dbReference type="PaxDb" id="8030-ENSSSAP00000009226"/>
<evidence type="ECO:0000313" key="13">
    <source>
        <dbReference type="Proteomes" id="UP001652741"/>
    </source>
</evidence>
<feature type="domain" description="G-protein coupled receptors family 1 profile" evidence="12">
    <location>
        <begin position="1"/>
        <end position="241"/>
    </location>
</feature>
<protein>
    <submittedName>
        <fullName evidence="14">5-hydroxytryptamine receptor 4</fullName>
    </submittedName>
</protein>
<name>A0A1S3SUR7_SALSA</name>
<dbReference type="Bgee" id="ENSSSAG00000004603">
    <property type="expression patterns" value="Expressed in testis and 3 other cell types or tissues"/>
</dbReference>
<keyword evidence="13" id="KW-1185">Reference proteome</keyword>
<comment type="subcellular location">
    <subcellularLocation>
        <location evidence="1">Cell membrane</location>
        <topology evidence="1">Multi-pass membrane protein</topology>
    </subcellularLocation>
</comment>
<dbReference type="GO" id="GO:0071880">
    <property type="term" value="P:adenylate cyclase-activating adrenergic receptor signaling pathway"/>
    <property type="evidence" value="ECO:0007669"/>
    <property type="project" value="TreeGrafter"/>
</dbReference>
<dbReference type="KEGG" id="sasa:106611929"/>
<dbReference type="PRINTS" id="PR00237">
    <property type="entry name" value="GPCRRHODOPSN"/>
</dbReference>
<keyword evidence="2" id="KW-1003">Cell membrane</keyword>
<evidence type="ECO:0000256" key="7">
    <source>
        <dbReference type="ARBA" id="ARBA00023170"/>
    </source>
</evidence>
<dbReference type="PANTHER" id="PTHR24248">
    <property type="entry name" value="ADRENERGIC RECEPTOR-RELATED G-PROTEIN COUPLED RECEPTOR"/>
    <property type="match status" value="1"/>
</dbReference>
<feature type="region of interest" description="Disordered" evidence="10">
    <location>
        <begin position="177"/>
        <end position="206"/>
    </location>
</feature>
<sequence>MPTNSFIVSLAMADLLVAVLVMPFSLLRSVDTWWFGRNFCVAHFLLDMTLCTSSIFNLSCVALDRYVAVCDPLHYPTRMSPRRVTMLLLLSWLLPLLISSLCVSLSMYYLTPPTGYRGTQQESPTCVAQIHTPYAVADSTVCFFIPVVFMLFAYGRIFMVAQRQARWIHAMENHSGQLHMDQNPTREDPARPDPARPDPARSDPARRVQARLGGFSIRKENKAARTLGLIMGAVPNVLAPLLQYQHSLYSVGRQDQPHSPGGLYVAGLC</sequence>
<dbReference type="Gene3D" id="1.20.1070.10">
    <property type="entry name" value="Rhodopsin 7-helix transmembrane proteins"/>
    <property type="match status" value="1"/>
</dbReference>
<dbReference type="InterPro" id="IPR000276">
    <property type="entry name" value="GPCR_Rhodpsn"/>
</dbReference>
<keyword evidence="6 11" id="KW-0472">Membrane</keyword>
<feature type="transmembrane region" description="Helical" evidence="11">
    <location>
        <begin position="143"/>
        <end position="161"/>
    </location>
</feature>
<dbReference type="GO" id="GO:0005886">
    <property type="term" value="C:plasma membrane"/>
    <property type="evidence" value="ECO:0007669"/>
    <property type="project" value="UniProtKB-SubCell"/>
</dbReference>
<dbReference type="GO" id="GO:0043410">
    <property type="term" value="P:positive regulation of MAPK cascade"/>
    <property type="evidence" value="ECO:0007669"/>
    <property type="project" value="TreeGrafter"/>
</dbReference>
<evidence type="ECO:0000256" key="9">
    <source>
        <dbReference type="RuleBase" id="RU000688"/>
    </source>
</evidence>
<evidence type="ECO:0000256" key="1">
    <source>
        <dbReference type="ARBA" id="ARBA00004651"/>
    </source>
</evidence>
<dbReference type="RefSeq" id="XP_014068077.2">
    <property type="nucleotide sequence ID" value="XM_014212602.2"/>
</dbReference>
<dbReference type="STRING" id="8030.ENSSSAP00000009226"/>
<dbReference type="InterPro" id="IPR017452">
    <property type="entry name" value="GPCR_Rhodpsn_7TM"/>
</dbReference>
<dbReference type="GO" id="GO:0004930">
    <property type="term" value="F:G protein-coupled receptor activity"/>
    <property type="evidence" value="ECO:0007669"/>
    <property type="project" value="UniProtKB-KW"/>
</dbReference>
<proteinExistence type="inferred from homology"/>
<evidence type="ECO:0000256" key="8">
    <source>
        <dbReference type="ARBA" id="ARBA00023224"/>
    </source>
</evidence>
<evidence type="ECO:0000256" key="11">
    <source>
        <dbReference type="SAM" id="Phobius"/>
    </source>
</evidence>
<comment type="similarity">
    <text evidence="9">Belongs to the G-protein coupled receptor 1 family.</text>
</comment>